<evidence type="ECO:0000256" key="1">
    <source>
        <dbReference type="ARBA" id="ARBA00007806"/>
    </source>
</evidence>
<evidence type="ECO:0000256" key="2">
    <source>
        <dbReference type="RuleBase" id="RU361185"/>
    </source>
</evidence>
<protein>
    <submittedName>
        <fullName evidence="5">Maltase-glucoamylase, intestinal</fullName>
    </submittedName>
</protein>
<dbReference type="PANTHER" id="PTHR22762">
    <property type="entry name" value="ALPHA-GLUCOSIDASE"/>
    <property type="match status" value="1"/>
</dbReference>
<evidence type="ECO:0000259" key="3">
    <source>
        <dbReference type="Pfam" id="PF01055"/>
    </source>
</evidence>
<dbReference type="Gene3D" id="3.20.20.80">
    <property type="entry name" value="Glycosidases"/>
    <property type="match status" value="1"/>
</dbReference>
<keyword evidence="6" id="KW-1185">Reference proteome</keyword>
<gene>
    <name evidence="5" type="primary">MGAM_2</name>
    <name evidence="5" type="ORF">Anas_08378</name>
</gene>
<dbReference type="GO" id="GO:0005975">
    <property type="term" value="P:carbohydrate metabolic process"/>
    <property type="evidence" value="ECO:0007669"/>
    <property type="project" value="InterPro"/>
</dbReference>
<comment type="caution">
    <text evidence="5">The sequence shown here is derived from an EMBL/GenBank/DDBJ whole genome shotgun (WGS) entry which is preliminary data.</text>
</comment>
<dbReference type="InterPro" id="IPR000322">
    <property type="entry name" value="Glyco_hydro_31_TIM"/>
</dbReference>
<dbReference type="PANTHER" id="PTHR22762:SF133">
    <property type="entry name" value="P-TYPE DOMAIN-CONTAINING PROTEIN"/>
    <property type="match status" value="1"/>
</dbReference>
<accession>A0A5N5T8E0</accession>
<evidence type="ECO:0000313" key="6">
    <source>
        <dbReference type="Proteomes" id="UP000326759"/>
    </source>
</evidence>
<keyword evidence="2" id="KW-0326">Glycosidase</keyword>
<evidence type="ECO:0000259" key="4">
    <source>
        <dbReference type="Pfam" id="PF21365"/>
    </source>
</evidence>
<reference evidence="5 6" key="1">
    <citation type="journal article" date="2019" name="PLoS Biol.">
        <title>Sex chromosomes control vertical transmission of feminizing Wolbachia symbionts in an isopod.</title>
        <authorList>
            <person name="Becking T."/>
            <person name="Chebbi M.A."/>
            <person name="Giraud I."/>
            <person name="Moumen B."/>
            <person name="Laverre T."/>
            <person name="Caubet Y."/>
            <person name="Peccoud J."/>
            <person name="Gilbert C."/>
            <person name="Cordaux R."/>
        </authorList>
    </citation>
    <scope>NUCLEOTIDE SEQUENCE [LARGE SCALE GENOMIC DNA]</scope>
    <source>
        <strain evidence="5">ANa2</strain>
        <tissue evidence="5">Whole body excluding digestive tract and cuticle</tissue>
    </source>
</reference>
<name>A0A5N5T8E0_9CRUS</name>
<dbReference type="Pfam" id="PF01055">
    <property type="entry name" value="Glyco_hydro_31_2nd"/>
    <property type="match status" value="1"/>
</dbReference>
<dbReference type="InterPro" id="IPR017853">
    <property type="entry name" value="GH"/>
</dbReference>
<dbReference type="InterPro" id="IPR048395">
    <property type="entry name" value="Glyco_hydro_31_C"/>
</dbReference>
<dbReference type="AlphaFoldDB" id="A0A5N5T8E0"/>
<feature type="domain" description="Glycoside hydrolase family 31 TIM barrel" evidence="3">
    <location>
        <begin position="7"/>
        <end position="334"/>
    </location>
</feature>
<proteinExistence type="inferred from homology"/>
<feature type="non-terminal residue" evidence="5">
    <location>
        <position position="558"/>
    </location>
</feature>
<feature type="domain" description="Glycosyl hydrolase family 31 C-terminal" evidence="4">
    <location>
        <begin position="343"/>
        <end position="430"/>
    </location>
</feature>
<dbReference type="Pfam" id="PF21365">
    <property type="entry name" value="Glyco_hydro_31_3rd"/>
    <property type="match status" value="1"/>
</dbReference>
<organism evidence="5 6">
    <name type="scientific">Armadillidium nasatum</name>
    <dbReference type="NCBI Taxonomy" id="96803"/>
    <lineage>
        <taxon>Eukaryota</taxon>
        <taxon>Metazoa</taxon>
        <taxon>Ecdysozoa</taxon>
        <taxon>Arthropoda</taxon>
        <taxon>Crustacea</taxon>
        <taxon>Multicrustacea</taxon>
        <taxon>Malacostraca</taxon>
        <taxon>Eumalacostraca</taxon>
        <taxon>Peracarida</taxon>
        <taxon>Isopoda</taxon>
        <taxon>Oniscidea</taxon>
        <taxon>Crinocheta</taxon>
        <taxon>Armadillidiidae</taxon>
        <taxon>Armadillidium</taxon>
    </lineage>
</organism>
<dbReference type="Proteomes" id="UP000326759">
    <property type="component" value="Unassembled WGS sequence"/>
</dbReference>
<dbReference type="GO" id="GO:0004558">
    <property type="term" value="F:alpha-1,4-glucosidase activity"/>
    <property type="evidence" value="ECO:0007669"/>
    <property type="project" value="TreeGrafter"/>
</dbReference>
<dbReference type="SUPFAM" id="SSF51445">
    <property type="entry name" value="(Trans)glycosidases"/>
    <property type="match status" value="1"/>
</dbReference>
<dbReference type="Gene3D" id="2.60.40.1180">
    <property type="entry name" value="Golgi alpha-mannosidase II"/>
    <property type="match status" value="2"/>
</dbReference>
<dbReference type="InterPro" id="IPR013780">
    <property type="entry name" value="Glyco_hydro_b"/>
</dbReference>
<dbReference type="SUPFAM" id="SSF51011">
    <property type="entry name" value="Glycosyl hydrolase domain"/>
    <property type="match status" value="1"/>
</dbReference>
<sequence length="558" mass="62944">MTLHTIPVNYADLPTWATTFHQNEMTLVLIQDPALATEFYYYGPGRRGKESDVFIKWSSPFLVPIDQPDNADDYVVGNQFLQNNTVYPDFLKPATVDWWANELEFFHELVNFDGIWLDEDEPSNFGTDTDASFPDTGRAALQCPVNFLDDPPYATLAAFDDANTVKRLSDGTLCMAAAHSNGSATFYHYDVHSLYGYYQSKATFEALSTLVRPGIRPFVVMRSTFPGSGQFGAHTLADNNATWEDLRISILGIIEFNFFGIPFTGAEVCGFNGEPDEELCARWMQLGAFYPLDRNHNTNGTADQDPARPGWDLVTRVSKDALKIRYRYLPYFYTVLHSAHMYGHTAIRPLFSVFPSDLVARGIEDQFMWGSGLLVAPVLQQGTSYKEVYFPRAVWYDLLEGFIEAHGPSLYSVFAPIDVIPLYVRGGSILPFHEPGITTTESRQNKFGLTIALDEDQFAQGELYWDDGLLEPNMENAYIGNFIYNLGELTLTIEYNAEAANAIVLNFINIYGYPDEPSEVYINGDLSESSNWIYNNQTRVLNFAVSLPLNEEFVVEFV</sequence>
<dbReference type="EMBL" id="SEYY01007926">
    <property type="protein sequence ID" value="KAB7502308.1"/>
    <property type="molecule type" value="Genomic_DNA"/>
</dbReference>
<evidence type="ECO:0000313" key="5">
    <source>
        <dbReference type="EMBL" id="KAB7502308.1"/>
    </source>
</evidence>
<comment type="similarity">
    <text evidence="1 2">Belongs to the glycosyl hydrolase 31 family.</text>
</comment>
<keyword evidence="2" id="KW-0378">Hydrolase</keyword>
<dbReference type="OrthoDB" id="1334205at2759"/>